<keyword evidence="5 12" id="KW-1133">Transmembrane helix</keyword>
<dbReference type="EMBL" id="CR382138">
    <property type="protein sequence ID" value="CAG89169.1"/>
    <property type="molecule type" value="Genomic_DNA"/>
</dbReference>
<evidence type="ECO:0000256" key="1">
    <source>
        <dbReference type="ARBA" id="ARBA00004115"/>
    </source>
</evidence>
<dbReference type="VEuPathDB" id="FungiDB:DEHA2F10648g"/>
<dbReference type="GO" id="GO:0005789">
    <property type="term" value="C:endoplasmic reticulum membrane"/>
    <property type="evidence" value="ECO:0007669"/>
    <property type="project" value="UniProtKB-SubCell"/>
</dbReference>
<accession>Q6BLU5</accession>
<evidence type="ECO:0000256" key="7">
    <source>
        <dbReference type="ARBA" id="ARBA00023180"/>
    </source>
</evidence>
<evidence type="ECO:0000256" key="6">
    <source>
        <dbReference type="ARBA" id="ARBA00023136"/>
    </source>
</evidence>
<dbReference type="STRING" id="284592.Q6BLU5"/>
<dbReference type="KEGG" id="dha:DEHA2F10648g"/>
<keyword evidence="16" id="KW-1185">Reference proteome</keyword>
<dbReference type="OrthoDB" id="266334at2759"/>
<evidence type="ECO:0000256" key="10">
    <source>
        <dbReference type="ARBA" id="ARBA00075366"/>
    </source>
</evidence>
<keyword evidence="3 13" id="KW-0732">Signal</keyword>
<dbReference type="FunCoup" id="Q6BLU5">
    <property type="interactions" value="58"/>
</dbReference>
<evidence type="ECO:0000256" key="4">
    <source>
        <dbReference type="ARBA" id="ARBA00022824"/>
    </source>
</evidence>
<proteinExistence type="inferred from homology"/>
<feature type="domain" description="SUN" evidence="14">
    <location>
        <begin position="225"/>
        <end position="392"/>
    </location>
</feature>
<keyword evidence="4" id="KW-0256">Endoplasmic reticulum</keyword>
<dbReference type="GO" id="GO:0034975">
    <property type="term" value="P:protein folding in endoplasmic reticulum"/>
    <property type="evidence" value="ECO:0007669"/>
    <property type="project" value="TreeGrafter"/>
</dbReference>
<dbReference type="Gene3D" id="2.60.120.260">
    <property type="entry name" value="Galactose-binding domain-like"/>
    <property type="match status" value="1"/>
</dbReference>
<dbReference type="AlphaFoldDB" id="Q6BLU5"/>
<protein>
    <recommendedName>
        <fullName evidence="10">SUN-like protein 1</fullName>
    </recommendedName>
</protein>
<comment type="subunit">
    <text evidence="9">Interacts with EMP65.</text>
</comment>
<dbReference type="RefSeq" id="XP_460826.1">
    <property type="nucleotide sequence ID" value="XM_460826.1"/>
</dbReference>
<dbReference type="PANTHER" id="PTHR12953">
    <property type="entry name" value="MEMBRANE PROTEIN CH1 RELATED"/>
    <property type="match status" value="1"/>
</dbReference>
<dbReference type="Pfam" id="PF07738">
    <property type="entry name" value="Sad1_UNC"/>
    <property type="match status" value="1"/>
</dbReference>
<evidence type="ECO:0000256" key="3">
    <source>
        <dbReference type="ARBA" id="ARBA00022729"/>
    </source>
</evidence>
<dbReference type="GeneID" id="2904340"/>
<organism evidence="15 16">
    <name type="scientific">Debaryomyces hansenii (strain ATCC 36239 / CBS 767 / BCRC 21394 / JCM 1990 / NBRC 0083 / IGC 2968)</name>
    <name type="common">Yeast</name>
    <name type="synonym">Torulaspora hansenii</name>
    <dbReference type="NCBI Taxonomy" id="284592"/>
    <lineage>
        <taxon>Eukaryota</taxon>
        <taxon>Fungi</taxon>
        <taxon>Dikarya</taxon>
        <taxon>Ascomycota</taxon>
        <taxon>Saccharomycotina</taxon>
        <taxon>Pichiomycetes</taxon>
        <taxon>Debaryomycetaceae</taxon>
        <taxon>Debaryomyces</taxon>
    </lineage>
</organism>
<evidence type="ECO:0000256" key="8">
    <source>
        <dbReference type="ARBA" id="ARBA00061226"/>
    </source>
</evidence>
<dbReference type="OMA" id="YVIIELC"/>
<dbReference type="FunFam" id="2.60.120.260:FF:000099">
    <property type="entry name" value="Uncharacterized protein, isoform C"/>
    <property type="match status" value="1"/>
</dbReference>
<evidence type="ECO:0000256" key="13">
    <source>
        <dbReference type="SAM" id="SignalP"/>
    </source>
</evidence>
<dbReference type="eggNOG" id="KOG1396">
    <property type="taxonomic scope" value="Eukaryota"/>
</dbReference>
<dbReference type="HOGENOM" id="CLU_006633_4_0_1"/>
<evidence type="ECO:0000259" key="14">
    <source>
        <dbReference type="PROSITE" id="PS51469"/>
    </source>
</evidence>
<dbReference type="InterPro" id="IPR045120">
    <property type="entry name" value="Suco/Slp1-like"/>
</dbReference>
<comment type="subcellular location">
    <subcellularLocation>
        <location evidence="1">Endoplasmic reticulum membrane</location>
        <topology evidence="1">Single-pass type I membrane protein</topology>
    </subcellularLocation>
</comment>
<feature type="chain" id="PRO_5004271388" description="SUN-like protein 1" evidence="13">
    <location>
        <begin position="25"/>
        <end position="667"/>
    </location>
</feature>
<comment type="similarity">
    <text evidence="8">Belongs to the SLP1 family.</text>
</comment>
<dbReference type="InParanoid" id="Q6BLU5"/>
<evidence type="ECO:0000313" key="15">
    <source>
        <dbReference type="EMBL" id="CAG89169.1"/>
    </source>
</evidence>
<sequence>MIINDNRLTFLAIHLFITFQITRAELLQTSQSSCLTKSVCNVDSCLLDAGNIFKPQTSLSKIDSLNYTTPSAPKSTQISTSTPPSTSISTSISTVLSTLTSIISTTSAEVISSLPENSVVSSSEDLFTEISKSDSGIITDDLNNAHFEVTSDVNSTNSTNTTEPFIPVQNYTNKNIQLNQSNETIDECHFLSFEEWKRQKAVDNKQINDSQPQAETIANELVPTTSGIDNSTQIPVSLDEDQGKIYKDRFNYASVGCAATIVKTNSHAKGASAILVENKDSYLLNQCSSSQKFVVIELCQDILVDTVVIGNFEFFSSNFRKIRISVSDRFPVGSSGMKVLGEFEAENIRDVQSFNIENPLIWARYLKLEILSHYGDEFYCPISLIRVYGKTMMEEFKMAEGHESFIGGEPEIKNEELVINNSMKDISNFTGINIQNEECRVALPHLGLTEFLKDINSTASDYCDAMYPLINEPETTQTIETKTTQESIYKNIMKRLSLLESNASLSLLYIEEQSKLLSQAFTNLEKRQSSNFESLINSFNDTMHNQISYFKNAYFSIQVEASKLFKAQENNHQSLLEESHHKMTILGNQLKFQKRLSILNTMIIICILSYVVLTRDVYIEDHMYDHFQQPLRTSQNTSGYSNLLDKYKRKNSKRNNRSKRRKPKSTN</sequence>
<evidence type="ECO:0000256" key="9">
    <source>
        <dbReference type="ARBA" id="ARBA00064635"/>
    </source>
</evidence>
<dbReference type="PANTHER" id="PTHR12953:SF0">
    <property type="entry name" value="SUN DOMAIN-CONTAINING OSSIFICATION FACTOR"/>
    <property type="match status" value="1"/>
</dbReference>
<evidence type="ECO:0000256" key="2">
    <source>
        <dbReference type="ARBA" id="ARBA00022692"/>
    </source>
</evidence>
<evidence type="ECO:0000256" key="11">
    <source>
        <dbReference type="SAM" id="MobiDB-lite"/>
    </source>
</evidence>
<dbReference type="PROSITE" id="PS51469">
    <property type="entry name" value="SUN"/>
    <property type="match status" value="1"/>
</dbReference>
<name>Q6BLU5_DEBHA</name>
<feature type="signal peptide" evidence="13">
    <location>
        <begin position="1"/>
        <end position="24"/>
    </location>
</feature>
<keyword evidence="6 12" id="KW-0472">Membrane</keyword>
<feature type="compositionally biased region" description="Basic residues" evidence="11">
    <location>
        <begin position="647"/>
        <end position="667"/>
    </location>
</feature>
<evidence type="ECO:0000256" key="12">
    <source>
        <dbReference type="SAM" id="Phobius"/>
    </source>
</evidence>
<dbReference type="InterPro" id="IPR012919">
    <property type="entry name" value="SUN_dom"/>
</dbReference>
<reference evidence="15 16" key="1">
    <citation type="journal article" date="2004" name="Nature">
        <title>Genome evolution in yeasts.</title>
        <authorList>
            <consortium name="Genolevures"/>
            <person name="Dujon B."/>
            <person name="Sherman D."/>
            <person name="Fischer G."/>
            <person name="Durrens P."/>
            <person name="Casaregola S."/>
            <person name="Lafontaine I."/>
            <person name="de Montigny J."/>
            <person name="Marck C."/>
            <person name="Neuveglise C."/>
            <person name="Talla E."/>
            <person name="Goffard N."/>
            <person name="Frangeul L."/>
            <person name="Aigle M."/>
            <person name="Anthouard V."/>
            <person name="Babour A."/>
            <person name="Barbe V."/>
            <person name="Barnay S."/>
            <person name="Blanchin S."/>
            <person name="Beckerich J.M."/>
            <person name="Beyne E."/>
            <person name="Bleykasten C."/>
            <person name="Boisrame A."/>
            <person name="Boyer J."/>
            <person name="Cattolico L."/>
            <person name="Confanioleri F."/>
            <person name="de Daruvar A."/>
            <person name="Despons L."/>
            <person name="Fabre E."/>
            <person name="Fairhead C."/>
            <person name="Ferry-Dumazet H."/>
            <person name="Groppi A."/>
            <person name="Hantraye F."/>
            <person name="Hennequin C."/>
            <person name="Jauniaux N."/>
            <person name="Joyet P."/>
            <person name="Kachouri R."/>
            <person name="Kerrest A."/>
            <person name="Koszul R."/>
            <person name="Lemaire M."/>
            <person name="Lesur I."/>
            <person name="Ma L."/>
            <person name="Muller H."/>
            <person name="Nicaud J.M."/>
            <person name="Nikolski M."/>
            <person name="Oztas S."/>
            <person name="Ozier-Kalogeropoulos O."/>
            <person name="Pellenz S."/>
            <person name="Potier S."/>
            <person name="Richard G.F."/>
            <person name="Straub M.L."/>
            <person name="Suleau A."/>
            <person name="Swennene D."/>
            <person name="Tekaia F."/>
            <person name="Wesolowski-Louvel M."/>
            <person name="Westhof E."/>
            <person name="Wirth B."/>
            <person name="Zeniou-Meyer M."/>
            <person name="Zivanovic I."/>
            <person name="Bolotin-Fukuhara M."/>
            <person name="Thierry A."/>
            <person name="Bouchier C."/>
            <person name="Caudron B."/>
            <person name="Scarpelli C."/>
            <person name="Gaillardin C."/>
            <person name="Weissenbach J."/>
            <person name="Wincker P."/>
            <person name="Souciet J.L."/>
        </authorList>
    </citation>
    <scope>NUCLEOTIDE SEQUENCE [LARGE SCALE GENOMIC DNA]</scope>
    <source>
        <strain evidence="16">ATCC 36239 / CBS 767 / BCRC 21394 / JCM 1990 / NBRC 0083 / IGC 2968</strain>
    </source>
</reference>
<keyword evidence="7" id="KW-0325">Glycoprotein</keyword>
<gene>
    <name evidence="15" type="ordered locus">DEHA2F10648g</name>
</gene>
<evidence type="ECO:0000313" key="16">
    <source>
        <dbReference type="Proteomes" id="UP000000599"/>
    </source>
</evidence>
<feature type="region of interest" description="Disordered" evidence="11">
    <location>
        <begin position="637"/>
        <end position="667"/>
    </location>
</feature>
<dbReference type="Proteomes" id="UP000000599">
    <property type="component" value="Chromosome F"/>
</dbReference>
<evidence type="ECO:0000256" key="5">
    <source>
        <dbReference type="ARBA" id="ARBA00022989"/>
    </source>
</evidence>
<keyword evidence="2 12" id="KW-0812">Transmembrane</keyword>
<feature type="transmembrane region" description="Helical" evidence="12">
    <location>
        <begin position="596"/>
        <end position="613"/>
    </location>
</feature>